<protein>
    <submittedName>
        <fullName evidence="1">Uncharacterized protein</fullName>
    </submittedName>
</protein>
<evidence type="ECO:0000313" key="2">
    <source>
        <dbReference type="Proteomes" id="UP000192445"/>
    </source>
</evidence>
<dbReference type="OrthoDB" id="4170159at2"/>
<evidence type="ECO:0000313" key="1">
    <source>
        <dbReference type="EMBL" id="ARF60059.1"/>
    </source>
</evidence>
<sequence>MGMREAVEGLAEEAEWQIRERKWVPSANDRTVAASVAADLCAAAGTPQSQRELPPVTRLGHLREALAAVAIALARVHGPMAWFLGAAATALTPVLRRRAVPAPHGHTFGAVPPSLRQYAEAEEAVRRLQDTLTRLATA</sequence>
<organism evidence="1 2">
    <name type="scientific">Streptomyces violaceoruber</name>
    <dbReference type="NCBI Taxonomy" id="1935"/>
    <lineage>
        <taxon>Bacteria</taxon>
        <taxon>Bacillati</taxon>
        <taxon>Actinomycetota</taxon>
        <taxon>Actinomycetes</taxon>
        <taxon>Kitasatosporales</taxon>
        <taxon>Streptomycetaceae</taxon>
        <taxon>Streptomyces</taxon>
        <taxon>Streptomyces violaceoruber group</taxon>
    </lineage>
</organism>
<dbReference type="RefSeq" id="WP_030737505.1">
    <property type="nucleotide sequence ID" value="NZ_CP020570.1"/>
</dbReference>
<accession>A0A1V0U4A3</accession>
<name>A0A1V0U4A3_STRVN</name>
<dbReference type="KEGG" id="svu:B1H20_00695"/>
<dbReference type="Proteomes" id="UP000192445">
    <property type="component" value="Chromosome"/>
</dbReference>
<proteinExistence type="predicted"/>
<reference evidence="1 2" key="1">
    <citation type="submission" date="2017-03" db="EMBL/GenBank/DDBJ databases">
        <title>Complete Genome Sequence of a natural compounds producer, Streptomyces violaceus S21.</title>
        <authorList>
            <person name="Zhong C."/>
            <person name="Zhao Z."/>
            <person name="Fu J."/>
            <person name="Zong G."/>
            <person name="Qin R."/>
            <person name="Cao G."/>
        </authorList>
    </citation>
    <scope>NUCLEOTIDE SEQUENCE [LARGE SCALE GENOMIC DNA]</scope>
    <source>
        <strain evidence="1 2">S21</strain>
    </source>
</reference>
<dbReference type="EMBL" id="CP020570">
    <property type="protein sequence ID" value="ARF60059.1"/>
    <property type="molecule type" value="Genomic_DNA"/>
</dbReference>
<gene>
    <name evidence="1" type="ORF">B1H20_00695</name>
</gene>
<dbReference type="AlphaFoldDB" id="A0A1V0U4A3"/>